<evidence type="ECO:0000313" key="2">
    <source>
        <dbReference type="EMBL" id="RUT47223.1"/>
    </source>
</evidence>
<proteinExistence type="predicted"/>
<name>A0A3S1DX89_9BACL</name>
<accession>A0A3S1DX89</accession>
<feature type="transmembrane region" description="Helical" evidence="1">
    <location>
        <begin position="254"/>
        <end position="274"/>
    </location>
</feature>
<feature type="transmembrane region" description="Helical" evidence="1">
    <location>
        <begin position="54"/>
        <end position="71"/>
    </location>
</feature>
<protein>
    <submittedName>
        <fullName evidence="2">Uncharacterized protein</fullName>
    </submittedName>
</protein>
<dbReference type="AlphaFoldDB" id="A0A3S1DX89"/>
<feature type="transmembrane region" description="Helical" evidence="1">
    <location>
        <begin position="131"/>
        <end position="156"/>
    </location>
</feature>
<reference evidence="2 3" key="1">
    <citation type="submission" date="2018-12" db="EMBL/GenBank/DDBJ databases">
        <authorList>
            <person name="Sun L."/>
            <person name="Chen Z."/>
        </authorList>
    </citation>
    <scope>NUCLEOTIDE SEQUENCE [LARGE SCALE GENOMIC DNA]</scope>
    <source>
        <strain evidence="2 3">DSM 15890</strain>
    </source>
</reference>
<keyword evidence="1" id="KW-0812">Transmembrane</keyword>
<comment type="caution">
    <text evidence="2">The sequence shown here is derived from an EMBL/GenBank/DDBJ whole genome shotgun (WGS) entry which is preliminary data.</text>
</comment>
<keyword evidence="3" id="KW-1185">Reference proteome</keyword>
<evidence type="ECO:0000313" key="3">
    <source>
        <dbReference type="Proteomes" id="UP000279446"/>
    </source>
</evidence>
<organism evidence="2 3">
    <name type="scientific">Paenibacillus anaericanus</name>
    <dbReference type="NCBI Taxonomy" id="170367"/>
    <lineage>
        <taxon>Bacteria</taxon>
        <taxon>Bacillati</taxon>
        <taxon>Bacillota</taxon>
        <taxon>Bacilli</taxon>
        <taxon>Bacillales</taxon>
        <taxon>Paenibacillaceae</taxon>
        <taxon>Paenibacillus</taxon>
    </lineage>
</organism>
<dbReference type="RefSeq" id="WP_127191623.1">
    <property type="nucleotide sequence ID" value="NZ_RZNY01000005.1"/>
</dbReference>
<evidence type="ECO:0000256" key="1">
    <source>
        <dbReference type="SAM" id="Phobius"/>
    </source>
</evidence>
<feature type="transmembrane region" description="Helical" evidence="1">
    <location>
        <begin position="221"/>
        <end position="242"/>
    </location>
</feature>
<feature type="transmembrane region" description="Helical" evidence="1">
    <location>
        <begin position="13"/>
        <end position="34"/>
    </location>
</feature>
<feature type="transmembrane region" description="Helical" evidence="1">
    <location>
        <begin position="163"/>
        <end position="182"/>
    </location>
</feature>
<sequence length="831" mass="93757">MNLIRYYKTECKLLLRGPGLYLMLATMAGILYLMLQTIDAKLDRAVYVMDISEVYWNVAIIILPLLATAIARRDEEWKTASMMATFPYRTWEMEAARLLCAVTLPLSAALVPMGAYAWLVVKDGISWGMREWYACAVFASFAIPMLFATVLAYLVGILIRKRYSYLISFVLLLVLANSPKILPISHALSPHKRVWLDYSLVSHIGNAYSRMWGFIYDPAFWLHRGMVAAIAVGMALAVLLVVCWRRRERVRAWVAYSSMLVLGVTLIWAGSAMYGHLQERVDIADANERFYSERLTSANGPTQQRELEQLLVAGIAAGKYTEADIEEMSRITLNKKAIGFSYNPNGLTSKPLSVSHIKDLLVGMKFQDLHITSYKLELELLSRHGLEIQATMQASNGQAETLGRFPIMLRHIFDVQELKVNGAAAAYEWEEATDVLWITPAADVIPGEHLEIEMTYSGTINDWRHYYSFYPSRDRWEQAAIVENNRLFLPAFYGWYPVIGNSRLSESDTHKYELDAFKERRQAADILDTHLPRPMADFEVAFTGPSGLKLFSNASLIASEQAEEKEATITRLELHEASGLTLFGGDLQFVEATAGDKTVRLLTSGQLPARSVEEAAQLTAEQYAEAARTLKMLDGKTATSFPKTITMALADYPYSRLNEFNSIETDMVDPVAAGPEARDIHYLSKYSKNGYYGASGAEIEQGKNGKTQLTTGQYWLDYSAKRRESSYARVANFNAQYILNNIFQVYIERKVAGEELLGPLFKPDSYFLDGTPSQVYDLMNTIYSQYGIESVYDVIKLVYDSIGKDQLNEDSDEQMEELLRGYLQRKTEGGK</sequence>
<keyword evidence="1" id="KW-0472">Membrane</keyword>
<dbReference type="OrthoDB" id="2620511at2"/>
<feature type="transmembrane region" description="Helical" evidence="1">
    <location>
        <begin position="98"/>
        <end position="119"/>
    </location>
</feature>
<keyword evidence="1" id="KW-1133">Transmembrane helix</keyword>
<dbReference type="EMBL" id="RZNY01000005">
    <property type="protein sequence ID" value="RUT47223.1"/>
    <property type="molecule type" value="Genomic_DNA"/>
</dbReference>
<dbReference type="Proteomes" id="UP000279446">
    <property type="component" value="Unassembled WGS sequence"/>
</dbReference>
<gene>
    <name evidence="2" type="ORF">EJP82_08605</name>
</gene>